<dbReference type="EMBL" id="CAJNRE010017934">
    <property type="protein sequence ID" value="CAF2158437.1"/>
    <property type="molecule type" value="Genomic_DNA"/>
</dbReference>
<accession>A0A815ZAS7</accession>
<dbReference type="EMBL" id="CAJOBH010002053">
    <property type="protein sequence ID" value="CAF3887504.1"/>
    <property type="molecule type" value="Genomic_DNA"/>
</dbReference>
<dbReference type="InterPro" id="IPR019261">
    <property type="entry name" value="PARG_cat_microbial"/>
</dbReference>
<sequence length="457" mass="52658">MEWKTCYNGMNEKYFFTVIVLNLLLGLRSGSLSANNNNNRNMSHLSSVFVPFESLTRRVINSVVSVATTFRKPGYDYSERTILIFLLEINERLKQIEKQIQKNSTEIDQSMIQHARDVRQWLVDTNKQPLNWIQLEKKYSRIAGQNCDEMANYYGSNSAEPYFELKVKTRYAGVLQSREYIKRFRENGFNPKELKLYWNVKQIENLCPESSGKTPHDPSDDDALENLREYPVSERNNSGRITYITNGIEKAVFDVPENAQIILLNFANEQFPGGGYLRHARAQEEILLYNSDGYRALLDLKYGRMNGGYAIPEFGLAYVRDIRIFKSLSSDEYRKADMLVSACYCMSGHELYKNPRDKDDWRKKNLAKFSAFITAAVANTIGDGKNTYLLLGPIGTGAFGNDVKNIGEVFCEALNLPMMGSKGPIKHAFEYIWFVSTDRWKNEEFKTIFSRDKSDTY</sequence>
<protein>
    <recommendedName>
        <fullName evidence="2">Microbial-type PARG catalytic domain-containing protein</fullName>
    </recommendedName>
</protein>
<dbReference type="AlphaFoldDB" id="A0A815ZAS7"/>
<dbReference type="OrthoDB" id="9985428at2759"/>
<dbReference type="Pfam" id="PF10021">
    <property type="entry name" value="PARG_cat_microb"/>
    <property type="match status" value="1"/>
</dbReference>
<dbReference type="InterPro" id="IPR012664">
    <property type="entry name" value="CHP02452"/>
</dbReference>
<evidence type="ECO:0000313" key="6">
    <source>
        <dbReference type="EMBL" id="CAF3887504.1"/>
    </source>
</evidence>
<evidence type="ECO:0000256" key="1">
    <source>
        <dbReference type="SAM" id="Coils"/>
    </source>
</evidence>
<evidence type="ECO:0000313" key="7">
    <source>
        <dbReference type="Proteomes" id="UP000663834"/>
    </source>
</evidence>
<comment type="caution">
    <text evidence="3">The sequence shown here is derived from an EMBL/GenBank/DDBJ whole genome shotgun (WGS) entry which is preliminary data.</text>
</comment>
<keyword evidence="1" id="KW-0175">Coiled coil</keyword>
<dbReference type="EMBL" id="CAJNOV010018895">
    <property type="protein sequence ID" value="CAF1625423.1"/>
    <property type="molecule type" value="Genomic_DNA"/>
</dbReference>
<feature type="coiled-coil region" evidence="1">
    <location>
        <begin position="86"/>
        <end position="113"/>
    </location>
</feature>
<evidence type="ECO:0000313" key="5">
    <source>
        <dbReference type="EMBL" id="CAF2158437.1"/>
    </source>
</evidence>
<dbReference type="EMBL" id="CAJNOW010010390">
    <property type="protein sequence ID" value="CAF1580157.1"/>
    <property type="molecule type" value="Genomic_DNA"/>
</dbReference>
<dbReference type="Proteomes" id="UP000663855">
    <property type="component" value="Unassembled WGS sequence"/>
</dbReference>
<dbReference type="NCBIfam" id="TIGR02452">
    <property type="entry name" value="TIGR02452 family protein"/>
    <property type="match status" value="1"/>
</dbReference>
<dbReference type="Gene3D" id="3.40.220.10">
    <property type="entry name" value="Leucine Aminopeptidase, subunit E, domain 1"/>
    <property type="match status" value="1"/>
</dbReference>
<reference evidence="3" key="1">
    <citation type="submission" date="2021-02" db="EMBL/GenBank/DDBJ databases">
        <authorList>
            <person name="Nowell W R."/>
        </authorList>
    </citation>
    <scope>NUCLEOTIDE SEQUENCE</scope>
</reference>
<dbReference type="InterPro" id="IPR043472">
    <property type="entry name" value="Macro_dom-like"/>
</dbReference>
<proteinExistence type="predicted"/>
<evidence type="ECO:0000259" key="2">
    <source>
        <dbReference type="Pfam" id="PF10021"/>
    </source>
</evidence>
<dbReference type="Proteomes" id="UP000663834">
    <property type="component" value="Unassembled WGS sequence"/>
</dbReference>
<gene>
    <name evidence="6" type="ORF">BYL167_LOCUS7775</name>
    <name evidence="4" type="ORF">CJN711_LOCUS38592</name>
    <name evidence="3" type="ORF">KQP761_LOCUS20071</name>
    <name evidence="5" type="ORF">MBJ925_LOCUS32733</name>
</gene>
<name>A0A815ZAS7_9BILA</name>
<feature type="domain" description="Microbial-type PARG catalytic" evidence="2">
    <location>
        <begin position="257"/>
        <end position="299"/>
    </location>
</feature>
<evidence type="ECO:0000313" key="3">
    <source>
        <dbReference type="EMBL" id="CAF1580157.1"/>
    </source>
</evidence>
<evidence type="ECO:0000313" key="4">
    <source>
        <dbReference type="EMBL" id="CAF1625423.1"/>
    </source>
</evidence>
<organism evidence="3 7">
    <name type="scientific">Rotaria magnacalcarata</name>
    <dbReference type="NCBI Taxonomy" id="392030"/>
    <lineage>
        <taxon>Eukaryota</taxon>
        <taxon>Metazoa</taxon>
        <taxon>Spiralia</taxon>
        <taxon>Gnathifera</taxon>
        <taxon>Rotifera</taxon>
        <taxon>Eurotatoria</taxon>
        <taxon>Bdelloidea</taxon>
        <taxon>Philodinida</taxon>
        <taxon>Philodinidae</taxon>
        <taxon>Rotaria</taxon>
    </lineage>
</organism>
<dbReference type="Proteomes" id="UP000681967">
    <property type="component" value="Unassembled WGS sequence"/>
</dbReference>
<dbReference type="PANTHER" id="PTHR35596:SF1">
    <property type="entry name" value="MICROBIAL-TYPE PARG CATALYTIC DOMAIN-CONTAINING PROTEIN"/>
    <property type="match status" value="1"/>
</dbReference>
<dbReference type="PANTHER" id="PTHR35596">
    <property type="entry name" value="DUF2263 DOMAIN-CONTAINING PROTEIN"/>
    <property type="match status" value="1"/>
</dbReference>
<dbReference type="Proteomes" id="UP000663824">
    <property type="component" value="Unassembled WGS sequence"/>
</dbReference>